<dbReference type="AlphaFoldDB" id="A0A644WDR0"/>
<feature type="domain" description="ABC transmembrane type-1" evidence="9">
    <location>
        <begin position="391"/>
        <end position="585"/>
    </location>
</feature>
<keyword evidence="3" id="KW-1003">Cell membrane</keyword>
<feature type="transmembrane region" description="Helical" evidence="8">
    <location>
        <begin position="85"/>
        <end position="108"/>
    </location>
</feature>
<evidence type="ECO:0000256" key="7">
    <source>
        <dbReference type="ARBA" id="ARBA00023136"/>
    </source>
</evidence>
<dbReference type="InterPro" id="IPR035906">
    <property type="entry name" value="MetI-like_sf"/>
</dbReference>
<feature type="transmembrane region" description="Helical" evidence="8">
    <location>
        <begin position="167"/>
        <end position="191"/>
    </location>
</feature>
<gene>
    <name evidence="10" type="ORF">SDC9_48190</name>
</gene>
<reference evidence="10" key="1">
    <citation type="submission" date="2019-08" db="EMBL/GenBank/DDBJ databases">
        <authorList>
            <person name="Kucharzyk K."/>
            <person name="Murdoch R.W."/>
            <person name="Higgins S."/>
            <person name="Loffler F."/>
        </authorList>
    </citation>
    <scope>NUCLEOTIDE SEQUENCE</scope>
</reference>
<dbReference type="GO" id="GO:0005886">
    <property type="term" value="C:plasma membrane"/>
    <property type="evidence" value="ECO:0007669"/>
    <property type="project" value="UniProtKB-SubCell"/>
</dbReference>
<dbReference type="SUPFAM" id="SSF161098">
    <property type="entry name" value="MetI-like"/>
    <property type="match status" value="2"/>
</dbReference>
<sequence length="600" mass="66602">MSAKSKLNQIKAFFKKPHNIILVVLLVVLGYLTLVPLLTIILDTVTVHSSEARFVKKPVGSLTLYHWTKMFASGITSQKTFYEPFVNTMVVAFLSCVLAIIIGGFFAWTVTRTNIRAKAFISTVFVFPYIMPAWTLAMAWLNFFRNSRIGGAPGLFTVFTGLETPNWFAYGLFPIVVVQGLHYAPFAYILIGGILRNMDANLEEAAMLLHANRMQIMMKVTLPIVRPALLSTFLLVFSSTMSAFAVPAFLGSPVRYQVLTTQMYRTLNGMNPGYGYIMALVMIVIGVGILMLNQWITGRRKSYTTITGKSSNISLFNLRKARTPLTVILITILMMIAILPLVSFAIESFIMAPGDYSFSNFTSEFWIGKGRADIANSEPGILRNPSIWLGLTNSLKLSIIISLIAGTVGMLSGYAIAKRRGSKLSTWVNNLTFFPYLMPSMAFGAIFLSMFAVRRGLIPAMYGSFWLLVIVGAVKYLPFASRSGINAMLQLSGEIEEAGTIMGVGWFKRMTRIIFPIQKTTFISGYLLPFISCMRELSLFILLVSPSTRILTTLLFQYNEKGWNQYANAINLMIVVIVVGFNLLINKLTGASIDKGIGNN</sequence>
<evidence type="ECO:0000256" key="4">
    <source>
        <dbReference type="ARBA" id="ARBA00022519"/>
    </source>
</evidence>
<feature type="transmembrane region" description="Helical" evidence="8">
    <location>
        <begin position="20"/>
        <end position="42"/>
    </location>
</feature>
<feature type="transmembrane region" description="Helical" evidence="8">
    <location>
        <begin position="428"/>
        <end position="451"/>
    </location>
</feature>
<keyword evidence="6 8" id="KW-1133">Transmembrane helix</keyword>
<evidence type="ECO:0000256" key="5">
    <source>
        <dbReference type="ARBA" id="ARBA00022692"/>
    </source>
</evidence>
<proteinExistence type="predicted"/>
<dbReference type="Pfam" id="PF00528">
    <property type="entry name" value="BPD_transp_1"/>
    <property type="match status" value="2"/>
</dbReference>
<feature type="domain" description="ABC transmembrane type-1" evidence="9">
    <location>
        <begin position="85"/>
        <end position="293"/>
    </location>
</feature>
<evidence type="ECO:0000256" key="6">
    <source>
        <dbReference type="ARBA" id="ARBA00022989"/>
    </source>
</evidence>
<keyword evidence="2" id="KW-0813">Transport</keyword>
<feature type="transmembrane region" description="Helical" evidence="8">
    <location>
        <begin position="273"/>
        <end position="292"/>
    </location>
</feature>
<dbReference type="Gene3D" id="1.10.3720.10">
    <property type="entry name" value="MetI-like"/>
    <property type="match status" value="2"/>
</dbReference>
<keyword evidence="7 8" id="KW-0472">Membrane</keyword>
<feature type="transmembrane region" description="Helical" evidence="8">
    <location>
        <begin position="120"/>
        <end position="141"/>
    </location>
</feature>
<feature type="transmembrane region" description="Helical" evidence="8">
    <location>
        <begin position="325"/>
        <end position="346"/>
    </location>
</feature>
<evidence type="ECO:0000256" key="8">
    <source>
        <dbReference type="SAM" id="Phobius"/>
    </source>
</evidence>
<dbReference type="PANTHER" id="PTHR43357">
    <property type="entry name" value="INNER MEMBRANE ABC TRANSPORTER PERMEASE PROTEIN YDCV"/>
    <property type="match status" value="1"/>
</dbReference>
<feature type="transmembrane region" description="Helical" evidence="8">
    <location>
        <begin position="522"/>
        <end position="545"/>
    </location>
</feature>
<comment type="subcellular location">
    <subcellularLocation>
        <location evidence="1">Cell inner membrane</location>
        <topology evidence="1">Multi-pass membrane protein</topology>
    </subcellularLocation>
</comment>
<evidence type="ECO:0000256" key="2">
    <source>
        <dbReference type="ARBA" id="ARBA00022448"/>
    </source>
</evidence>
<dbReference type="PROSITE" id="PS50928">
    <property type="entry name" value="ABC_TM1"/>
    <property type="match status" value="2"/>
</dbReference>
<organism evidence="10">
    <name type="scientific">bioreactor metagenome</name>
    <dbReference type="NCBI Taxonomy" id="1076179"/>
    <lineage>
        <taxon>unclassified sequences</taxon>
        <taxon>metagenomes</taxon>
        <taxon>ecological metagenomes</taxon>
    </lineage>
</organism>
<name>A0A644WDR0_9ZZZZ</name>
<evidence type="ECO:0000259" key="9">
    <source>
        <dbReference type="PROSITE" id="PS50928"/>
    </source>
</evidence>
<dbReference type="EMBL" id="VSSQ01000834">
    <property type="protein sequence ID" value="MPM01950.1"/>
    <property type="molecule type" value="Genomic_DNA"/>
</dbReference>
<dbReference type="InterPro" id="IPR000515">
    <property type="entry name" value="MetI-like"/>
</dbReference>
<accession>A0A644WDR0</accession>
<keyword evidence="5 8" id="KW-0812">Transmembrane</keyword>
<feature type="transmembrane region" description="Helical" evidence="8">
    <location>
        <begin position="397"/>
        <end position="416"/>
    </location>
</feature>
<dbReference type="GO" id="GO:0055085">
    <property type="term" value="P:transmembrane transport"/>
    <property type="evidence" value="ECO:0007669"/>
    <property type="project" value="InterPro"/>
</dbReference>
<protein>
    <recommendedName>
        <fullName evidence="9">ABC transmembrane type-1 domain-containing protein</fullName>
    </recommendedName>
</protein>
<feature type="transmembrane region" description="Helical" evidence="8">
    <location>
        <begin position="228"/>
        <end position="250"/>
    </location>
</feature>
<feature type="transmembrane region" description="Helical" evidence="8">
    <location>
        <begin position="565"/>
        <end position="585"/>
    </location>
</feature>
<dbReference type="PANTHER" id="PTHR43357:SF3">
    <property type="entry name" value="FE(3+)-TRANSPORT SYSTEM PERMEASE PROTEIN FBPB 2"/>
    <property type="match status" value="1"/>
</dbReference>
<keyword evidence="4" id="KW-0997">Cell inner membrane</keyword>
<comment type="caution">
    <text evidence="10">The sequence shown here is derived from an EMBL/GenBank/DDBJ whole genome shotgun (WGS) entry which is preliminary data.</text>
</comment>
<feature type="transmembrane region" description="Helical" evidence="8">
    <location>
        <begin position="457"/>
        <end position="478"/>
    </location>
</feature>
<evidence type="ECO:0000256" key="3">
    <source>
        <dbReference type="ARBA" id="ARBA00022475"/>
    </source>
</evidence>
<evidence type="ECO:0000256" key="1">
    <source>
        <dbReference type="ARBA" id="ARBA00004429"/>
    </source>
</evidence>
<evidence type="ECO:0000313" key="10">
    <source>
        <dbReference type="EMBL" id="MPM01950.1"/>
    </source>
</evidence>
<dbReference type="CDD" id="cd06261">
    <property type="entry name" value="TM_PBP2"/>
    <property type="match status" value="2"/>
</dbReference>